<dbReference type="PANTHER" id="PTHR31153:SF1">
    <property type="entry name" value="CALMODULIN CALCIUM-DEPENDENT NAD KINASE"/>
    <property type="match status" value="1"/>
</dbReference>
<dbReference type="InterPro" id="IPR044802">
    <property type="entry name" value="NADKc-like"/>
</dbReference>
<dbReference type="EMBL" id="LR721774">
    <property type="protein sequence ID" value="VVV38712.1"/>
    <property type="molecule type" value="Genomic_DNA"/>
</dbReference>
<dbReference type="PANTHER" id="PTHR31153">
    <property type="entry name" value="CALMODULIN CALCIUM-DEPENDENT NAD KINASE"/>
    <property type="match status" value="1"/>
</dbReference>
<protein>
    <submittedName>
        <fullName evidence="1">Uncharacterized protein</fullName>
    </submittedName>
</protein>
<sequence length="98" mass="11628">MIGWKKEGATNMQIDPNDYEWLRRVSTLNEDADSVEDLYKVEDSCLNARQIWRDVVASPTRKDNQLHLLNSIIEIEGHDFLRYELHYHRSPPELQCQE</sequence>
<name>A0A5K0VDZ3_9MAGN</name>
<accession>A0A5K0VDZ3</accession>
<gene>
    <name evidence="1" type="ORF">NYM_LOCUS1308</name>
</gene>
<organism evidence="1">
    <name type="scientific">Nymphaea colorata</name>
    <name type="common">pocket water lily</name>
    <dbReference type="NCBI Taxonomy" id="210225"/>
    <lineage>
        <taxon>Eukaryota</taxon>
        <taxon>Viridiplantae</taxon>
        <taxon>Streptophyta</taxon>
        <taxon>Embryophyta</taxon>
        <taxon>Tracheophyta</taxon>
        <taxon>Spermatophyta</taxon>
        <taxon>Magnoliopsida</taxon>
        <taxon>Nymphaeales</taxon>
        <taxon>Nymphaeaceae</taxon>
        <taxon>Nymphaea</taxon>
    </lineage>
</organism>
<dbReference type="AlphaFoldDB" id="A0A5K0VDZ3"/>
<proteinExistence type="predicted"/>
<reference evidence="1" key="1">
    <citation type="submission" date="2019-09" db="EMBL/GenBank/DDBJ databases">
        <authorList>
            <person name="Zhang L."/>
        </authorList>
    </citation>
    <scope>NUCLEOTIDE SEQUENCE</scope>
</reference>
<evidence type="ECO:0000313" key="1">
    <source>
        <dbReference type="EMBL" id="VVV38712.1"/>
    </source>
</evidence>